<dbReference type="Gene3D" id="3.20.20.70">
    <property type="entry name" value="Aldolase class I"/>
    <property type="match status" value="1"/>
</dbReference>
<organism evidence="2 3">
    <name type="scientific">Saccharothrix algeriensis</name>
    <dbReference type="NCBI Taxonomy" id="173560"/>
    <lineage>
        <taxon>Bacteria</taxon>
        <taxon>Bacillati</taxon>
        <taxon>Actinomycetota</taxon>
        <taxon>Actinomycetes</taxon>
        <taxon>Pseudonocardiales</taxon>
        <taxon>Pseudonocardiaceae</taxon>
        <taxon>Saccharothrix</taxon>
    </lineage>
</organism>
<dbReference type="Pfam" id="PF21607">
    <property type="entry name" value="FabD_helical_ins"/>
    <property type="match status" value="1"/>
</dbReference>
<evidence type="ECO:0000259" key="1">
    <source>
        <dbReference type="Pfam" id="PF21607"/>
    </source>
</evidence>
<comment type="caution">
    <text evidence="2">The sequence shown here is derived from an EMBL/GenBank/DDBJ whole genome shotgun (WGS) entry which is preliminary data.</text>
</comment>
<feature type="domain" description="[Acyl-carrier-protein] S-malonyltransferase-like inserted helical" evidence="1">
    <location>
        <begin position="404"/>
        <end position="483"/>
    </location>
</feature>
<dbReference type="PANTHER" id="PTHR32332:SF20">
    <property type="entry name" value="2-NITROPROPANE DIOXYGENASE-LIKE PROTEIN"/>
    <property type="match status" value="1"/>
</dbReference>
<dbReference type="NCBIfam" id="TIGR02814">
    <property type="entry name" value="pfaD_fam"/>
    <property type="match status" value="1"/>
</dbReference>
<reference evidence="2 3" key="1">
    <citation type="submission" date="2021-01" db="EMBL/GenBank/DDBJ databases">
        <title>Sequencing the genomes of 1000 actinobacteria strains.</title>
        <authorList>
            <person name="Klenk H.-P."/>
        </authorList>
    </citation>
    <scope>NUCLEOTIDE SEQUENCE [LARGE SCALE GENOMIC DNA]</scope>
    <source>
        <strain evidence="2 3">DSM 44581</strain>
    </source>
</reference>
<name>A0ABS2S4E0_9PSEU</name>
<dbReference type="InterPro" id="IPR014179">
    <property type="entry name" value="PfaD-like_TIM-barrel"/>
</dbReference>
<dbReference type="Pfam" id="PF03060">
    <property type="entry name" value="NMO"/>
    <property type="match status" value="1"/>
</dbReference>
<accession>A0ABS2S4E0</accession>
<evidence type="ECO:0000313" key="3">
    <source>
        <dbReference type="Proteomes" id="UP001195724"/>
    </source>
</evidence>
<evidence type="ECO:0000313" key="2">
    <source>
        <dbReference type="EMBL" id="MBM7809966.1"/>
    </source>
</evidence>
<dbReference type="InterPro" id="IPR013785">
    <property type="entry name" value="Aldolase_TIM"/>
</dbReference>
<dbReference type="InterPro" id="IPR049489">
    <property type="entry name" value="FabD-like_helical_ins"/>
</dbReference>
<keyword evidence="3" id="KW-1185">Reference proteome</keyword>
<dbReference type="EMBL" id="JAFBCL010000001">
    <property type="protein sequence ID" value="MBM7809966.1"/>
    <property type="molecule type" value="Genomic_DNA"/>
</dbReference>
<dbReference type="Proteomes" id="UP001195724">
    <property type="component" value="Unassembled WGS sequence"/>
</dbReference>
<dbReference type="PANTHER" id="PTHR32332">
    <property type="entry name" value="2-NITROPROPANE DIOXYGENASE"/>
    <property type="match status" value="1"/>
</dbReference>
<protein>
    <submittedName>
        <fullName evidence="2">PfaD family protein</fullName>
    </submittedName>
</protein>
<sequence>MPAQPGRAVLTGTVAGARLTWRPDAHPAAFTPAELVAAVERVRETGYVVLDEATGGLGFALGGAVAADAGGPEPGAGHPVVGVLPPLYPERLGDRSFCEAHGTRFPYAAGEMAGGIATTRLVAAVARAGLLGFFGAAGLDLPAVERAVAELRGELGGRPNWGVNLIHTPNEPALEERVADLLLGQAVPVVSLSAFTAPTPAAVRCAASGLRRDRGGRVVRPVRVFAKVSRPEVAERFLSPAPADVLRELVRRGALTGAEAELACHVPIAQDVTVEADSGGHTDNRPLVSVLPAVLGLRDDLARRFGYARPPRVGAAGGLGTPGAVAAAFAAGAAYVVTGSVNQAAVESGLSGDAKRMLAAAGVADVAMAPAADMFEQGVRLQVLGRGTMFAARAARLYRTYVDHPSLEAVPAPLLADIERDVLGEPVDRVWARTRLFWQHRDPAEVDRAERDPKHRMALVFRWYLGMSSRWAIAGETARRADYQVWCGPAMGAFNRWVAGGFLAEPADRTAVQIALNLLEGAAVVTRAQQLRSAGLPVPGRAFAFRPRRLGC</sequence>
<dbReference type="SUPFAM" id="SSF51412">
    <property type="entry name" value="Inosine monophosphate dehydrogenase (IMPDH)"/>
    <property type="match status" value="1"/>
</dbReference>
<dbReference type="RefSeq" id="WP_307819511.1">
    <property type="nucleotide sequence ID" value="NZ_JAFBCL010000001.1"/>
</dbReference>
<proteinExistence type="predicted"/>
<gene>
    <name evidence="2" type="ORF">JOE68_000831</name>
</gene>